<dbReference type="Gene3D" id="3.10.280.10">
    <property type="entry name" value="Mitochondrial glycoprotein"/>
    <property type="match status" value="1"/>
</dbReference>
<evidence type="ECO:0008006" key="3">
    <source>
        <dbReference type="Google" id="ProtNLM"/>
    </source>
</evidence>
<dbReference type="PANTHER" id="PTHR37162:SF1">
    <property type="entry name" value="BED-TYPE DOMAIN-CONTAINING PROTEIN"/>
    <property type="match status" value="1"/>
</dbReference>
<organism evidence="1 2">
    <name type="scientific">Araneus ventricosus</name>
    <name type="common">Orbweaver spider</name>
    <name type="synonym">Epeira ventricosa</name>
    <dbReference type="NCBI Taxonomy" id="182803"/>
    <lineage>
        <taxon>Eukaryota</taxon>
        <taxon>Metazoa</taxon>
        <taxon>Ecdysozoa</taxon>
        <taxon>Arthropoda</taxon>
        <taxon>Chelicerata</taxon>
        <taxon>Arachnida</taxon>
        <taxon>Araneae</taxon>
        <taxon>Araneomorphae</taxon>
        <taxon>Entelegynae</taxon>
        <taxon>Araneoidea</taxon>
        <taxon>Araneidae</taxon>
        <taxon>Araneus</taxon>
    </lineage>
</organism>
<evidence type="ECO:0000313" key="1">
    <source>
        <dbReference type="EMBL" id="GBN85450.1"/>
    </source>
</evidence>
<dbReference type="InterPro" id="IPR036561">
    <property type="entry name" value="MAM33_sf"/>
</dbReference>
<sequence>MKSSSCIKITSNVNNSVDAEDTVLDPNDTKEPQEAEMMAKPEFTIEIKKGSKMLSFHCTFSQAVPEDDPGTEPYNDVFQISDISIHEGEFEDHTYLVSGDIMDGVSIALNFCTSYYGIDQSLLGSKQVSNNATLSLNDRRANQEAVLACFVAEISLLFSLMPKLVELCQILAKDRPALSKLKMERTAATYITGHGVAKTMREELVAKLNKNYFSMNVDEATNNNGDKIIHVLVRVYDDEKEKIITAHLGSRKENISTANNIFLHLKELLDSNEISFS</sequence>
<dbReference type="PANTHER" id="PTHR37162">
    <property type="entry name" value="HAT FAMILY DIMERISATION DOMAINCONTAINING PROTEIN-RELATED"/>
    <property type="match status" value="1"/>
</dbReference>
<reference evidence="1 2" key="1">
    <citation type="journal article" date="2019" name="Sci. Rep.">
        <title>Orb-weaving spider Araneus ventricosus genome elucidates the spidroin gene catalogue.</title>
        <authorList>
            <person name="Kono N."/>
            <person name="Nakamura H."/>
            <person name="Ohtoshi R."/>
            <person name="Moran D.A.P."/>
            <person name="Shinohara A."/>
            <person name="Yoshida Y."/>
            <person name="Fujiwara M."/>
            <person name="Mori M."/>
            <person name="Tomita M."/>
            <person name="Arakawa K."/>
        </authorList>
    </citation>
    <scope>NUCLEOTIDE SEQUENCE [LARGE SCALE GENOMIC DNA]</scope>
</reference>
<dbReference type="OrthoDB" id="278212at2759"/>
<proteinExistence type="predicted"/>
<name>A0A4Y2SDU5_ARAVE</name>
<dbReference type="Proteomes" id="UP000499080">
    <property type="component" value="Unassembled WGS sequence"/>
</dbReference>
<protein>
    <recommendedName>
        <fullName evidence="3">DUF4371 domain-containing protein</fullName>
    </recommendedName>
</protein>
<gene>
    <name evidence="1" type="ORF">AVEN_67196_1</name>
</gene>
<keyword evidence="2" id="KW-1185">Reference proteome</keyword>
<accession>A0A4Y2SDU5</accession>
<dbReference type="EMBL" id="BGPR01020774">
    <property type="protein sequence ID" value="GBN85450.1"/>
    <property type="molecule type" value="Genomic_DNA"/>
</dbReference>
<evidence type="ECO:0000313" key="2">
    <source>
        <dbReference type="Proteomes" id="UP000499080"/>
    </source>
</evidence>
<dbReference type="AlphaFoldDB" id="A0A4Y2SDU5"/>
<comment type="caution">
    <text evidence="1">The sequence shown here is derived from an EMBL/GenBank/DDBJ whole genome shotgun (WGS) entry which is preliminary data.</text>
</comment>